<dbReference type="InterPro" id="IPR047732">
    <property type="entry name" value="YedE-like"/>
</dbReference>
<dbReference type="NCBIfam" id="NF033796">
    <property type="entry name" value="selen_YedE_FdhT"/>
    <property type="match status" value="1"/>
</dbReference>
<feature type="transmembrane region" description="Helical" evidence="9">
    <location>
        <begin position="198"/>
        <end position="223"/>
    </location>
</feature>
<evidence type="ECO:0000256" key="4">
    <source>
        <dbReference type="ARBA" id="ARBA00022519"/>
    </source>
</evidence>
<dbReference type="PANTHER" id="PTHR30574:SF1">
    <property type="entry name" value="SULPHUR TRANSPORT DOMAIN-CONTAINING PROTEIN"/>
    <property type="match status" value="1"/>
</dbReference>
<evidence type="ECO:0000313" key="10">
    <source>
        <dbReference type="EMBL" id="BCZ19676.1"/>
    </source>
</evidence>
<reference evidence="10 11" key="1">
    <citation type="submission" date="2021-07" db="EMBL/GenBank/DDBJ databases">
        <title>Novel Helicobacter sp. Isolated from a cat.</title>
        <authorList>
            <person name="Rimbara E."/>
            <person name="Suzuki M."/>
        </authorList>
    </citation>
    <scope>NUCLEOTIDE SEQUENCE [LARGE SCALE GENOMIC DNA]</scope>
    <source>
        <strain evidence="11">NHP19-012</strain>
    </source>
</reference>
<name>A0ABN6I7V3_9HELI</name>
<evidence type="ECO:0000313" key="11">
    <source>
        <dbReference type="Proteomes" id="UP000826146"/>
    </source>
</evidence>
<keyword evidence="6 9" id="KW-1133">Transmembrane helix</keyword>
<sequence>MRGFFTQKWAFAPCVLALSVASVFYFGVVGTYWAVTGEFTRWGASLLNLFGVDTNKLGYFKIIGLKGNIFERIDGVMILGMFCGMLCASSLSGRVGFNLPTKAQMGRSLLGGLLAGLGARLGLGCNLASFLTGIPQFSLHAWFFTAATLVGMGLAFRHFSTSCSKGATKQAPARLNALLAFCAVGGFGVLAWHLHHKLFYALCFGAFFGFVISKGQICFTAAFRHLFVQKQSAQAKALVWAMAVGSVGIFVCLHLGLSAKTLWASPGIAVGGLLFGVGIVLARGCECGWMYRSMQGDLGAVMVGVGNVLGAALVALSWDFYAPLWVSFAKVNLLEFRGGLLLQVLLLAGLWGLCGAWDEAPLKTNLVAVLAVLALTLLSDFAGAGG</sequence>
<feature type="transmembrane region" description="Helical" evidence="9">
    <location>
        <begin position="235"/>
        <end position="257"/>
    </location>
</feature>
<feature type="transmembrane region" description="Helical" evidence="9">
    <location>
        <begin position="263"/>
        <end position="285"/>
    </location>
</feature>
<evidence type="ECO:0000256" key="7">
    <source>
        <dbReference type="ARBA" id="ARBA00023136"/>
    </source>
</evidence>
<comment type="similarity">
    <text evidence="8">Belongs to the TsuA/YedE (TC 9.B.102) family.</text>
</comment>
<keyword evidence="11" id="KW-1185">Reference proteome</keyword>
<comment type="subcellular location">
    <subcellularLocation>
        <location evidence="1">Cell inner membrane</location>
        <topology evidence="1">Multi-pass membrane protein</topology>
    </subcellularLocation>
</comment>
<feature type="transmembrane region" description="Helical" evidence="9">
    <location>
        <begin position="364"/>
        <end position="384"/>
    </location>
</feature>
<gene>
    <name evidence="10" type="primary">yedE</name>
    <name evidence="10" type="ORF">NHP190012_13180</name>
</gene>
<feature type="transmembrane region" description="Helical" evidence="9">
    <location>
        <begin position="109"/>
        <end position="131"/>
    </location>
</feature>
<dbReference type="RefSeq" id="WP_221271515.1">
    <property type="nucleotide sequence ID" value="NZ_AP024819.1"/>
</dbReference>
<keyword evidence="7 9" id="KW-0472">Membrane</keyword>
<feature type="transmembrane region" description="Helical" evidence="9">
    <location>
        <begin position="137"/>
        <end position="155"/>
    </location>
</feature>
<proteinExistence type="inferred from homology"/>
<dbReference type="Proteomes" id="UP000826146">
    <property type="component" value="Chromosome"/>
</dbReference>
<protein>
    <recommendedName>
        <fullName evidence="12">Sulphur transport domain-containing protein</fullName>
    </recommendedName>
</protein>
<evidence type="ECO:0008006" key="12">
    <source>
        <dbReference type="Google" id="ProtNLM"/>
    </source>
</evidence>
<accession>A0ABN6I7V3</accession>
<evidence type="ECO:0000256" key="5">
    <source>
        <dbReference type="ARBA" id="ARBA00022692"/>
    </source>
</evidence>
<evidence type="ECO:0000256" key="9">
    <source>
        <dbReference type="SAM" id="Phobius"/>
    </source>
</evidence>
<dbReference type="InterPro" id="IPR007272">
    <property type="entry name" value="Sulf_transp_TsuA/YedE"/>
</dbReference>
<evidence type="ECO:0000256" key="2">
    <source>
        <dbReference type="ARBA" id="ARBA00022448"/>
    </source>
</evidence>
<feature type="transmembrane region" description="Helical" evidence="9">
    <location>
        <begin position="12"/>
        <end position="35"/>
    </location>
</feature>
<evidence type="ECO:0000256" key="3">
    <source>
        <dbReference type="ARBA" id="ARBA00022475"/>
    </source>
</evidence>
<evidence type="ECO:0000256" key="1">
    <source>
        <dbReference type="ARBA" id="ARBA00004429"/>
    </source>
</evidence>
<organism evidence="10 11">
    <name type="scientific">Helicobacter gastrofelis</name>
    <dbReference type="NCBI Taxonomy" id="2849642"/>
    <lineage>
        <taxon>Bacteria</taxon>
        <taxon>Pseudomonadati</taxon>
        <taxon>Campylobacterota</taxon>
        <taxon>Epsilonproteobacteria</taxon>
        <taxon>Campylobacterales</taxon>
        <taxon>Helicobacteraceae</taxon>
        <taxon>Helicobacter</taxon>
    </lineage>
</organism>
<dbReference type="EMBL" id="AP024819">
    <property type="protein sequence ID" value="BCZ19676.1"/>
    <property type="molecule type" value="Genomic_DNA"/>
</dbReference>
<feature type="transmembrane region" description="Helical" evidence="9">
    <location>
        <begin position="297"/>
        <end position="318"/>
    </location>
</feature>
<dbReference type="Pfam" id="PF04143">
    <property type="entry name" value="Sulf_transp"/>
    <property type="match status" value="2"/>
</dbReference>
<feature type="transmembrane region" description="Helical" evidence="9">
    <location>
        <begin position="175"/>
        <end position="192"/>
    </location>
</feature>
<keyword evidence="4" id="KW-0997">Cell inner membrane</keyword>
<feature type="transmembrane region" description="Helical" evidence="9">
    <location>
        <begin position="76"/>
        <end position="97"/>
    </location>
</feature>
<evidence type="ECO:0000256" key="6">
    <source>
        <dbReference type="ARBA" id="ARBA00022989"/>
    </source>
</evidence>
<keyword evidence="3" id="KW-1003">Cell membrane</keyword>
<evidence type="ECO:0000256" key="8">
    <source>
        <dbReference type="ARBA" id="ARBA00035655"/>
    </source>
</evidence>
<dbReference type="PANTHER" id="PTHR30574">
    <property type="entry name" value="INNER MEMBRANE PROTEIN YEDE"/>
    <property type="match status" value="1"/>
</dbReference>
<keyword evidence="5 9" id="KW-0812">Transmembrane</keyword>
<feature type="transmembrane region" description="Helical" evidence="9">
    <location>
        <begin position="338"/>
        <end position="357"/>
    </location>
</feature>
<keyword evidence="2" id="KW-0813">Transport</keyword>